<feature type="compositionally biased region" description="Basic and acidic residues" evidence="1">
    <location>
        <begin position="73"/>
        <end position="94"/>
    </location>
</feature>
<organism evidence="2 3">
    <name type="scientific">Cymbomonas tetramitiformis</name>
    <dbReference type="NCBI Taxonomy" id="36881"/>
    <lineage>
        <taxon>Eukaryota</taxon>
        <taxon>Viridiplantae</taxon>
        <taxon>Chlorophyta</taxon>
        <taxon>Pyramimonadophyceae</taxon>
        <taxon>Pyramimonadales</taxon>
        <taxon>Pyramimonadaceae</taxon>
        <taxon>Cymbomonas</taxon>
    </lineage>
</organism>
<feature type="region of interest" description="Disordered" evidence="1">
    <location>
        <begin position="35"/>
        <end position="114"/>
    </location>
</feature>
<feature type="compositionally biased region" description="Basic residues" evidence="1">
    <location>
        <begin position="105"/>
        <end position="114"/>
    </location>
</feature>
<dbReference type="Proteomes" id="UP001190700">
    <property type="component" value="Unassembled WGS sequence"/>
</dbReference>
<dbReference type="AlphaFoldDB" id="A0AAE0G0Q9"/>
<evidence type="ECO:0000313" key="3">
    <source>
        <dbReference type="Proteomes" id="UP001190700"/>
    </source>
</evidence>
<proteinExistence type="predicted"/>
<sequence length="114" mass="12436">MVFTEDSNEVYGLQFESESSATLLRSELEALLSTSSTTLEKSSTMAVRPAQVPASETQLGRHPGGSFDMSAQKCDDPEEVGRRDRAGSVPHERASTSSESSTEKPKRRKSLISR</sequence>
<dbReference type="EMBL" id="LGRX02010876">
    <property type="protein sequence ID" value="KAK3269557.1"/>
    <property type="molecule type" value="Genomic_DNA"/>
</dbReference>
<protein>
    <submittedName>
        <fullName evidence="2">Uncharacterized protein</fullName>
    </submittedName>
</protein>
<reference evidence="2 3" key="1">
    <citation type="journal article" date="2015" name="Genome Biol. Evol.">
        <title>Comparative Genomics of a Bacterivorous Green Alga Reveals Evolutionary Causalities and Consequences of Phago-Mixotrophic Mode of Nutrition.</title>
        <authorList>
            <person name="Burns J.A."/>
            <person name="Paasch A."/>
            <person name="Narechania A."/>
            <person name="Kim E."/>
        </authorList>
    </citation>
    <scope>NUCLEOTIDE SEQUENCE [LARGE SCALE GENOMIC DNA]</scope>
    <source>
        <strain evidence="2 3">PLY_AMNH</strain>
    </source>
</reference>
<comment type="caution">
    <text evidence="2">The sequence shown here is derived from an EMBL/GenBank/DDBJ whole genome shotgun (WGS) entry which is preliminary data.</text>
</comment>
<evidence type="ECO:0000256" key="1">
    <source>
        <dbReference type="SAM" id="MobiDB-lite"/>
    </source>
</evidence>
<name>A0AAE0G0Q9_9CHLO</name>
<accession>A0AAE0G0Q9</accession>
<gene>
    <name evidence="2" type="ORF">CYMTET_22006</name>
</gene>
<feature type="non-terminal residue" evidence="2">
    <location>
        <position position="114"/>
    </location>
</feature>
<feature type="compositionally biased region" description="Low complexity" evidence="1">
    <location>
        <begin position="35"/>
        <end position="44"/>
    </location>
</feature>
<keyword evidence="3" id="KW-1185">Reference proteome</keyword>
<evidence type="ECO:0000313" key="2">
    <source>
        <dbReference type="EMBL" id="KAK3269557.1"/>
    </source>
</evidence>